<dbReference type="Proteomes" id="UP000176944">
    <property type="component" value="Chromosome"/>
</dbReference>
<dbReference type="EC" id="2.3.1.-" evidence="1"/>
<dbReference type="Pfam" id="PF13444">
    <property type="entry name" value="Acetyltransf_5"/>
    <property type="match status" value="1"/>
</dbReference>
<proteinExistence type="predicted"/>
<dbReference type="AlphaFoldDB" id="A0A1D9G9I4"/>
<dbReference type="GO" id="GO:0016746">
    <property type="term" value="F:acyltransferase activity"/>
    <property type="evidence" value="ECO:0007669"/>
    <property type="project" value="UniProtKB-KW"/>
</dbReference>
<dbReference type="EMBL" id="CP017708">
    <property type="protein sequence ID" value="AOY84316.1"/>
    <property type="molecule type" value="Genomic_DNA"/>
</dbReference>
<name>A0A1D9G9I4_MOOP1</name>
<organism evidence="1 2">
    <name type="scientific">Moorena producens (strain JHB)</name>
    <dbReference type="NCBI Taxonomy" id="1454205"/>
    <lineage>
        <taxon>Bacteria</taxon>
        <taxon>Bacillati</taxon>
        <taxon>Cyanobacteriota</taxon>
        <taxon>Cyanophyceae</taxon>
        <taxon>Coleofasciculales</taxon>
        <taxon>Coleofasciculaceae</taxon>
        <taxon>Moorena</taxon>
    </lineage>
</organism>
<gene>
    <name evidence="1" type="ORF">BJP36_34715</name>
</gene>
<sequence>MNARVLTEEQEIIEAKKIAYEVLVKEEKWELPADNPSGLHVKDLPQGKVLWDDYDTVATWLGVFEHNSLVGCLRICRRFKGKLELERYHELPDFIKQDKLAVEGTRLAVRKHYRQSTAVFKLLKLLYKDLLYSNGGYLFGTGFFPNPGKLYVNEFGMTKHGLPFRYHPEDPKEVYLYYINGYDRPNLIEMISKFERLLKLKLPSG</sequence>
<keyword evidence="1" id="KW-0012">Acyltransferase</keyword>
<dbReference type="Gene3D" id="3.40.630.30">
    <property type="match status" value="1"/>
</dbReference>
<evidence type="ECO:0000313" key="1">
    <source>
        <dbReference type="EMBL" id="AOY84316.1"/>
    </source>
</evidence>
<evidence type="ECO:0000313" key="2">
    <source>
        <dbReference type="Proteomes" id="UP000176944"/>
    </source>
</evidence>
<protein>
    <submittedName>
        <fullName evidence="1">GNAT family N-acetyltransferase</fullName>
        <ecNumber evidence="1">2.3.1.-</ecNumber>
    </submittedName>
</protein>
<keyword evidence="1" id="KW-0808">Transferase</keyword>
<accession>A0A1D9G9I4</accession>
<dbReference type="SUPFAM" id="SSF55729">
    <property type="entry name" value="Acyl-CoA N-acyltransferases (Nat)"/>
    <property type="match status" value="1"/>
</dbReference>
<dbReference type="InterPro" id="IPR016181">
    <property type="entry name" value="Acyl_CoA_acyltransferase"/>
</dbReference>
<reference evidence="2" key="1">
    <citation type="submission" date="2016-10" db="EMBL/GenBank/DDBJ databases">
        <title>Comparative genomics uncovers the prolific and rare metabolic potential of the cyanobacterial genus Moorea.</title>
        <authorList>
            <person name="Leao T."/>
            <person name="Castelao G."/>
            <person name="Korobeynikov A."/>
            <person name="Monroe E.A."/>
            <person name="Podell S."/>
            <person name="Glukhov E."/>
            <person name="Allen E."/>
            <person name="Gerwick W.H."/>
            <person name="Gerwick L."/>
        </authorList>
    </citation>
    <scope>NUCLEOTIDE SEQUENCE [LARGE SCALE GENOMIC DNA]</scope>
    <source>
        <strain evidence="2">JHB</strain>
    </source>
</reference>